<organism evidence="6 7">
    <name type="scientific">Knoellia remsis</name>
    <dbReference type="NCBI Taxonomy" id="407159"/>
    <lineage>
        <taxon>Bacteria</taxon>
        <taxon>Bacillati</taxon>
        <taxon>Actinomycetota</taxon>
        <taxon>Actinomycetes</taxon>
        <taxon>Micrococcales</taxon>
        <taxon>Intrasporangiaceae</taxon>
        <taxon>Knoellia</taxon>
    </lineage>
</organism>
<evidence type="ECO:0000256" key="4">
    <source>
        <dbReference type="SAM" id="SignalP"/>
    </source>
</evidence>
<protein>
    <submittedName>
        <fullName evidence="6">Uncharacterized protein DUF4349</fullName>
    </submittedName>
</protein>
<evidence type="ECO:0000256" key="1">
    <source>
        <dbReference type="SAM" id="Coils"/>
    </source>
</evidence>
<keyword evidence="3" id="KW-1133">Transmembrane helix</keyword>
<keyword evidence="3" id="KW-0812">Transmembrane</keyword>
<keyword evidence="4" id="KW-0732">Signal</keyword>
<sequence>MSSSTQRRRITTDLAGLALAVGLLAGCSAGTGDDARTADSNAAGGTEQFEAPRDGDQAAKAGASSAGTVSPEQARTSAEQKLVRRASLQLKVDSLTESAARIRSIAAAQGGVVTGEELYSGASGDGTNGTVTISVPAGSLEATIAQIEKIGDLQFRTSSAEDVTGTYVDTEARVKSLTASVERVRGLIARASNVNDLVALENELSQRQAELDALTAQLASLKDSVAMSPVTVTLSTDDFKPVAAGGFLSGLRAGWAAFLSSLSILVTVLGAVLPFAVAIALVVGPLLWWVRRRRPLAATATPVTAPVGQAPGGPSAD</sequence>
<proteinExistence type="predicted"/>
<dbReference type="PROSITE" id="PS51257">
    <property type="entry name" value="PROKAR_LIPOPROTEIN"/>
    <property type="match status" value="1"/>
</dbReference>
<dbReference type="Proteomes" id="UP000237822">
    <property type="component" value="Unassembled WGS sequence"/>
</dbReference>
<keyword evidence="7" id="KW-1185">Reference proteome</keyword>
<gene>
    <name evidence="6" type="ORF">BCF74_1243</name>
</gene>
<feature type="coiled-coil region" evidence="1">
    <location>
        <begin position="197"/>
        <end position="224"/>
    </location>
</feature>
<dbReference type="AlphaFoldDB" id="A0A2T0U9X3"/>
<feature type="chain" id="PRO_5039311055" evidence="4">
    <location>
        <begin position="30"/>
        <end position="317"/>
    </location>
</feature>
<feature type="signal peptide" evidence="4">
    <location>
        <begin position="1"/>
        <end position="29"/>
    </location>
</feature>
<feature type="compositionally biased region" description="Polar residues" evidence="2">
    <location>
        <begin position="65"/>
        <end position="78"/>
    </location>
</feature>
<accession>A0A2T0U9X3</accession>
<comment type="caution">
    <text evidence="6">The sequence shown here is derived from an EMBL/GenBank/DDBJ whole genome shotgun (WGS) entry which is preliminary data.</text>
</comment>
<feature type="transmembrane region" description="Helical" evidence="3">
    <location>
        <begin position="255"/>
        <end position="288"/>
    </location>
</feature>
<evidence type="ECO:0000313" key="6">
    <source>
        <dbReference type="EMBL" id="PRY54672.1"/>
    </source>
</evidence>
<evidence type="ECO:0000256" key="3">
    <source>
        <dbReference type="SAM" id="Phobius"/>
    </source>
</evidence>
<dbReference type="RefSeq" id="WP_146132970.1">
    <property type="nucleotide sequence ID" value="NZ_PVTI01000024.1"/>
</dbReference>
<feature type="domain" description="DUF4349" evidence="5">
    <location>
        <begin position="80"/>
        <end position="288"/>
    </location>
</feature>
<dbReference type="InterPro" id="IPR025645">
    <property type="entry name" value="DUF4349"/>
</dbReference>
<feature type="region of interest" description="Disordered" evidence="2">
    <location>
        <begin position="32"/>
        <end position="78"/>
    </location>
</feature>
<dbReference type="EMBL" id="PVTI01000024">
    <property type="protein sequence ID" value="PRY54672.1"/>
    <property type="molecule type" value="Genomic_DNA"/>
</dbReference>
<dbReference type="Pfam" id="PF14257">
    <property type="entry name" value="DUF4349"/>
    <property type="match status" value="1"/>
</dbReference>
<dbReference type="OrthoDB" id="186919at2"/>
<keyword evidence="1" id="KW-0175">Coiled coil</keyword>
<evidence type="ECO:0000256" key="2">
    <source>
        <dbReference type="SAM" id="MobiDB-lite"/>
    </source>
</evidence>
<name>A0A2T0U9X3_9MICO</name>
<reference evidence="6 7" key="1">
    <citation type="submission" date="2018-03" db="EMBL/GenBank/DDBJ databases">
        <title>Genomic Encyclopedia of Archaeal and Bacterial Type Strains, Phase II (KMG-II): from individual species to whole genera.</title>
        <authorList>
            <person name="Goeker M."/>
        </authorList>
    </citation>
    <scope>NUCLEOTIDE SEQUENCE [LARGE SCALE GENOMIC DNA]</scope>
    <source>
        <strain evidence="6 7">ATCC BAA-1496</strain>
    </source>
</reference>
<evidence type="ECO:0000313" key="7">
    <source>
        <dbReference type="Proteomes" id="UP000237822"/>
    </source>
</evidence>
<keyword evidence="3" id="KW-0472">Membrane</keyword>
<evidence type="ECO:0000259" key="5">
    <source>
        <dbReference type="Pfam" id="PF14257"/>
    </source>
</evidence>